<organism evidence="1 2">
    <name type="scientific">Ogataea philodendri</name>
    <dbReference type="NCBI Taxonomy" id="1378263"/>
    <lineage>
        <taxon>Eukaryota</taxon>
        <taxon>Fungi</taxon>
        <taxon>Dikarya</taxon>
        <taxon>Ascomycota</taxon>
        <taxon>Saccharomycotina</taxon>
        <taxon>Pichiomycetes</taxon>
        <taxon>Pichiales</taxon>
        <taxon>Pichiaceae</taxon>
        <taxon>Ogataea</taxon>
    </lineage>
</organism>
<dbReference type="EMBL" id="JAEUBE010000366">
    <property type="protein sequence ID" value="KAH3663885.1"/>
    <property type="molecule type" value="Genomic_DNA"/>
</dbReference>
<evidence type="ECO:0000313" key="1">
    <source>
        <dbReference type="EMBL" id="KAH3663885.1"/>
    </source>
</evidence>
<proteinExistence type="predicted"/>
<dbReference type="RefSeq" id="XP_046060221.1">
    <property type="nucleotide sequence ID" value="XM_046206457.1"/>
</dbReference>
<dbReference type="Proteomes" id="UP000769157">
    <property type="component" value="Unassembled WGS sequence"/>
</dbReference>
<name>A0A9P8P240_9ASCO</name>
<sequence>MSISSTGFNGSICFISLSDSSSPMWKLWLSGTTISGSAGSDGIGCRSTYEAFPPVEGRERLKKVDDLRESSTKNRSSSSFRVDIGISTGSAAASKLSSSTTSSSSLTLSICGCSGSGFSRGGSSESIRISSTCVSGTTSGITCGASTDSGSCKSIWRGCSSTFVSVTVFSGSTTSVSCFSCICSIEVSEISITFEATTLFRREYTPVRRRPLKT</sequence>
<accession>A0A9P8P240</accession>
<reference evidence="1" key="1">
    <citation type="journal article" date="2021" name="Open Biol.">
        <title>Shared evolutionary footprints suggest mitochondrial oxidative damage underlies multiple complex I losses in fungi.</title>
        <authorList>
            <person name="Schikora-Tamarit M.A."/>
            <person name="Marcet-Houben M."/>
            <person name="Nosek J."/>
            <person name="Gabaldon T."/>
        </authorList>
    </citation>
    <scope>NUCLEOTIDE SEQUENCE</scope>
    <source>
        <strain evidence="1">CBS6075</strain>
    </source>
</reference>
<protein>
    <submittedName>
        <fullName evidence="1">Uncharacterized protein</fullName>
    </submittedName>
</protein>
<reference evidence="1" key="2">
    <citation type="submission" date="2021-01" db="EMBL/GenBank/DDBJ databases">
        <authorList>
            <person name="Schikora-Tamarit M.A."/>
        </authorList>
    </citation>
    <scope>NUCLEOTIDE SEQUENCE</scope>
    <source>
        <strain evidence="1">CBS6075</strain>
    </source>
</reference>
<dbReference type="AlphaFoldDB" id="A0A9P8P240"/>
<gene>
    <name evidence="1" type="ORF">OGAPHI_005288</name>
</gene>
<evidence type="ECO:0000313" key="2">
    <source>
        <dbReference type="Proteomes" id="UP000769157"/>
    </source>
</evidence>
<dbReference type="GeneID" id="70237252"/>
<keyword evidence="2" id="KW-1185">Reference proteome</keyword>
<comment type="caution">
    <text evidence="1">The sequence shown here is derived from an EMBL/GenBank/DDBJ whole genome shotgun (WGS) entry which is preliminary data.</text>
</comment>